<dbReference type="Gramene" id="TVU24318">
    <property type="protein sequence ID" value="TVU24318"/>
    <property type="gene ID" value="EJB05_26749"/>
</dbReference>
<protein>
    <submittedName>
        <fullName evidence="1">Uncharacterized protein</fullName>
    </submittedName>
</protein>
<dbReference type="Proteomes" id="UP000324897">
    <property type="component" value="Chromosome 2"/>
</dbReference>
<reference evidence="1 2" key="1">
    <citation type="journal article" date="2019" name="Sci. Rep.">
        <title>A high-quality genome of Eragrostis curvula grass provides insights into Poaceae evolution and supports new strategies to enhance forage quality.</title>
        <authorList>
            <person name="Carballo J."/>
            <person name="Santos B.A.C.M."/>
            <person name="Zappacosta D."/>
            <person name="Garbus I."/>
            <person name="Selva J.P."/>
            <person name="Gallo C.A."/>
            <person name="Diaz A."/>
            <person name="Albertini E."/>
            <person name="Caccamo M."/>
            <person name="Echenique V."/>
        </authorList>
    </citation>
    <scope>NUCLEOTIDE SEQUENCE [LARGE SCALE GENOMIC DNA]</scope>
    <source>
        <strain evidence="2">cv. Victoria</strain>
        <tissue evidence="1">Leaf</tissue>
    </source>
</reference>
<accession>A0A5J9ULW6</accession>
<evidence type="ECO:0000313" key="2">
    <source>
        <dbReference type="Proteomes" id="UP000324897"/>
    </source>
</evidence>
<feature type="non-terminal residue" evidence="1">
    <location>
        <position position="1"/>
    </location>
</feature>
<name>A0A5J9ULW6_9POAL</name>
<sequence>MKELSLDDSEVTPLQIAPSAPCFRLPATCMSTIAAVSLAWLPAYSDISIEPKCAEARARPIYFLALPSRLQLLRRRPSPLPALHLINTLVYWTQLCETGGRTTVTLFTASSARFSRRI</sequence>
<evidence type="ECO:0000313" key="1">
    <source>
        <dbReference type="EMBL" id="TVU24318.1"/>
    </source>
</evidence>
<comment type="caution">
    <text evidence="1">The sequence shown here is derived from an EMBL/GenBank/DDBJ whole genome shotgun (WGS) entry which is preliminary data.</text>
</comment>
<gene>
    <name evidence="1" type="ORF">EJB05_26749</name>
</gene>
<dbReference type="EMBL" id="RWGY01000013">
    <property type="protein sequence ID" value="TVU24318.1"/>
    <property type="molecule type" value="Genomic_DNA"/>
</dbReference>
<proteinExistence type="predicted"/>
<dbReference type="AlphaFoldDB" id="A0A5J9ULW6"/>
<organism evidence="1 2">
    <name type="scientific">Eragrostis curvula</name>
    <name type="common">weeping love grass</name>
    <dbReference type="NCBI Taxonomy" id="38414"/>
    <lineage>
        <taxon>Eukaryota</taxon>
        <taxon>Viridiplantae</taxon>
        <taxon>Streptophyta</taxon>
        <taxon>Embryophyta</taxon>
        <taxon>Tracheophyta</taxon>
        <taxon>Spermatophyta</taxon>
        <taxon>Magnoliopsida</taxon>
        <taxon>Liliopsida</taxon>
        <taxon>Poales</taxon>
        <taxon>Poaceae</taxon>
        <taxon>PACMAD clade</taxon>
        <taxon>Chloridoideae</taxon>
        <taxon>Eragrostideae</taxon>
        <taxon>Eragrostidinae</taxon>
        <taxon>Eragrostis</taxon>
    </lineage>
</organism>
<keyword evidence="2" id="KW-1185">Reference proteome</keyword>